<protein>
    <submittedName>
        <fullName evidence="9">MTIF2L, mitochondrial translation initiation factor 2-like</fullName>
    </submittedName>
</protein>
<dbReference type="AlphaFoldDB" id="D7FIF9"/>
<evidence type="ECO:0000256" key="3">
    <source>
        <dbReference type="ARBA" id="ARBA00022540"/>
    </source>
</evidence>
<reference evidence="9 10" key="1">
    <citation type="journal article" date="2010" name="Nature">
        <title>The Ectocarpus genome and the independent evolution of multicellularity in brown algae.</title>
        <authorList>
            <person name="Cock J.M."/>
            <person name="Sterck L."/>
            <person name="Rouze P."/>
            <person name="Scornet D."/>
            <person name="Allen A.E."/>
            <person name="Amoutzias G."/>
            <person name="Anthouard V."/>
            <person name="Artiguenave F."/>
            <person name="Aury J.M."/>
            <person name="Badger J.H."/>
            <person name="Beszteri B."/>
            <person name="Billiau K."/>
            <person name="Bonnet E."/>
            <person name="Bothwell J.H."/>
            <person name="Bowler C."/>
            <person name="Boyen C."/>
            <person name="Brownlee C."/>
            <person name="Carrano C.J."/>
            <person name="Charrier B."/>
            <person name="Cho G.Y."/>
            <person name="Coelho S.M."/>
            <person name="Collen J."/>
            <person name="Corre E."/>
            <person name="Da Silva C."/>
            <person name="Delage L."/>
            <person name="Delaroque N."/>
            <person name="Dittami S.M."/>
            <person name="Doulbeau S."/>
            <person name="Elias M."/>
            <person name="Farnham G."/>
            <person name="Gachon C.M."/>
            <person name="Gschloessl B."/>
            <person name="Heesch S."/>
            <person name="Jabbari K."/>
            <person name="Jubin C."/>
            <person name="Kawai H."/>
            <person name="Kimura K."/>
            <person name="Kloareg B."/>
            <person name="Kupper F.C."/>
            <person name="Lang D."/>
            <person name="Le Bail A."/>
            <person name="Leblanc C."/>
            <person name="Lerouge P."/>
            <person name="Lohr M."/>
            <person name="Lopez P.J."/>
            <person name="Martens C."/>
            <person name="Maumus F."/>
            <person name="Michel G."/>
            <person name="Miranda-Saavedra D."/>
            <person name="Morales J."/>
            <person name="Moreau H."/>
            <person name="Motomura T."/>
            <person name="Nagasato C."/>
            <person name="Napoli C.A."/>
            <person name="Nelson D.R."/>
            <person name="Nyvall-Collen P."/>
            <person name="Peters A.F."/>
            <person name="Pommier C."/>
            <person name="Potin P."/>
            <person name="Poulain J."/>
            <person name="Quesneville H."/>
            <person name="Read B."/>
            <person name="Rensing S.A."/>
            <person name="Ritter A."/>
            <person name="Rousvoal S."/>
            <person name="Samanta M."/>
            <person name="Samson G."/>
            <person name="Schroeder D.C."/>
            <person name="Segurens B."/>
            <person name="Strittmatter M."/>
            <person name="Tonon T."/>
            <person name="Tregear J.W."/>
            <person name="Valentin K."/>
            <person name="von Dassow P."/>
            <person name="Yamagishi T."/>
            <person name="Van de Peer Y."/>
            <person name="Wincker P."/>
        </authorList>
    </citation>
    <scope>NUCLEOTIDE SEQUENCE [LARGE SCALE GENOMIC DNA]</scope>
    <source>
        <strain evidence="10">Ec32 / CCAP1310/4</strain>
    </source>
</reference>
<evidence type="ECO:0000313" key="9">
    <source>
        <dbReference type="EMBL" id="CBJ28782.1"/>
    </source>
</evidence>
<keyword evidence="4" id="KW-0547">Nucleotide-binding</keyword>
<dbReference type="InterPro" id="IPR000795">
    <property type="entry name" value="T_Tr_GTP-bd_dom"/>
</dbReference>
<proteinExistence type="inferred from homology"/>
<sequence>MLLARRRLLPSGRGRLAAPCCKLWLPERRDAEASHVAQASREIRAARHLPRRRSCCIFTGTAGALSHRQLECGCAFLSKASGGGLRLLHGTSRAAAKAKLGHGVRTETPAIPSFIEIRELASLLRVKPRALFKSMGGYQEKKKHRIALSGVPYAFPNLGNVVVPFQDAQAVAKVLGKEIRFLDIEKKPQRAAILARSDDSRAPLWEKGQPAGQGRRPVVVLLGHFNHGKTTILDALRGPSSGIADREPGGITQEIRARTVSLEPTSGETAQDTNDDDAAASPRSRSAKVATVLDTPGQEIFYRMRTNGARVADAVVLVVSAVDGVCLQTSESIGCAEELGLPAVVVLNKIDLLPDEVAAQRVKELSAEVREFVAIQDAKVLPLSAHTGFGLDNLRTSLADALSQTFLPKERVHPTMADPENFGLQPSHSETSPDLGIPRVDPDPAPPVGQAGSEVAVAAGVHSAEGGSAGGVEVVMAEAPEGAATGTVLDYTSSAKTGKVLLVLVDRGVLQPGDPFVSGMLWGFVRSIYDEEGDELLENAGSGVAAKVVIVPRTRVSNAPLGEPFRVLTKEAAEKVAHVRLLARTMDNFIDHNKLDREFAHLLGGDEDDNDQSYGGSDEDDQPGRPAEQPDGTGDDVDYSETTLRSTARSPEPSNRRWSNLEQEEELAPENMPVTIVVKADNANTLASVLDALGDWGDVENPTENVGEQLAAEASDSNPEGVLERVRRRQPQEWGEGDLQHKQRRRLLVSVAHSGVGAVTSSDVRLARDCECPVFAHNVRTDTSATRELKRVGGGVVPALPEGGAVAVGEEVSVGIGGQEGFIGRAGEGRECVVVSETVGELLGEIERFVLRVR</sequence>
<keyword evidence="6" id="KW-0342">GTP-binding</keyword>
<accession>D7FIF9</accession>
<dbReference type="EMBL" id="FN649747">
    <property type="protein sequence ID" value="CBJ28782.1"/>
    <property type="molecule type" value="Genomic_DNA"/>
</dbReference>
<evidence type="ECO:0000256" key="4">
    <source>
        <dbReference type="ARBA" id="ARBA00022741"/>
    </source>
</evidence>
<evidence type="ECO:0000256" key="5">
    <source>
        <dbReference type="ARBA" id="ARBA00022917"/>
    </source>
</evidence>
<evidence type="ECO:0000256" key="6">
    <source>
        <dbReference type="ARBA" id="ARBA00023134"/>
    </source>
</evidence>
<dbReference type="GO" id="GO:0009507">
    <property type="term" value="C:chloroplast"/>
    <property type="evidence" value="ECO:0007669"/>
    <property type="project" value="UniProtKB-SubCell"/>
</dbReference>
<dbReference type="STRING" id="2880.D7FIF9"/>
<feature type="region of interest" description="Disordered" evidence="7">
    <location>
        <begin position="257"/>
        <end position="288"/>
    </location>
</feature>
<gene>
    <name evidence="9" type="primary">MTIF2L</name>
    <name evidence="9" type="ORF">Esi_0120_0022</name>
</gene>
<dbReference type="InterPro" id="IPR015760">
    <property type="entry name" value="TIF_IF2"/>
</dbReference>
<dbReference type="NCBIfam" id="TIGR00231">
    <property type="entry name" value="small_GTP"/>
    <property type="match status" value="1"/>
</dbReference>
<dbReference type="GO" id="GO:0005525">
    <property type="term" value="F:GTP binding"/>
    <property type="evidence" value="ECO:0007669"/>
    <property type="project" value="UniProtKB-KW"/>
</dbReference>
<name>D7FIF9_ECTSI</name>
<dbReference type="SUPFAM" id="SSF52540">
    <property type="entry name" value="P-loop containing nucleoside triphosphate hydrolases"/>
    <property type="match status" value="1"/>
</dbReference>
<keyword evidence="10" id="KW-1185">Reference proteome</keyword>
<dbReference type="eggNOG" id="KOG1145">
    <property type="taxonomic scope" value="Eukaryota"/>
</dbReference>
<dbReference type="OrthoDB" id="361630at2759"/>
<dbReference type="InParanoid" id="D7FIF9"/>
<evidence type="ECO:0000256" key="2">
    <source>
        <dbReference type="ARBA" id="ARBA00007733"/>
    </source>
</evidence>
<keyword evidence="5" id="KW-0648">Protein biosynthesis</keyword>
<organism evidence="9 10">
    <name type="scientific">Ectocarpus siliculosus</name>
    <name type="common">Brown alga</name>
    <name type="synonym">Conferva siliculosa</name>
    <dbReference type="NCBI Taxonomy" id="2880"/>
    <lineage>
        <taxon>Eukaryota</taxon>
        <taxon>Sar</taxon>
        <taxon>Stramenopiles</taxon>
        <taxon>Ochrophyta</taxon>
        <taxon>PX clade</taxon>
        <taxon>Phaeophyceae</taxon>
        <taxon>Ectocarpales</taxon>
        <taxon>Ectocarpaceae</taxon>
        <taxon>Ectocarpus</taxon>
    </lineage>
</organism>
<dbReference type="Gene3D" id="3.40.50.10050">
    <property type="entry name" value="Translation initiation factor IF- 2, domain 3"/>
    <property type="match status" value="1"/>
</dbReference>
<dbReference type="GO" id="GO:0003924">
    <property type="term" value="F:GTPase activity"/>
    <property type="evidence" value="ECO:0007669"/>
    <property type="project" value="InterPro"/>
</dbReference>
<dbReference type="PRINTS" id="PR00315">
    <property type="entry name" value="ELONGATNFCT"/>
</dbReference>
<keyword evidence="3" id="KW-0396">Initiation factor</keyword>
<evidence type="ECO:0000313" key="10">
    <source>
        <dbReference type="Proteomes" id="UP000002630"/>
    </source>
</evidence>
<feature type="compositionally biased region" description="Acidic residues" evidence="7">
    <location>
        <begin position="605"/>
        <end position="621"/>
    </location>
</feature>
<dbReference type="Pfam" id="PF00009">
    <property type="entry name" value="GTP_EFTU"/>
    <property type="match status" value="1"/>
</dbReference>
<dbReference type="InterPro" id="IPR009000">
    <property type="entry name" value="Transl_B-barrel_sf"/>
</dbReference>
<dbReference type="Gene3D" id="2.40.30.10">
    <property type="entry name" value="Translation factors"/>
    <property type="match status" value="1"/>
</dbReference>
<dbReference type="PANTHER" id="PTHR43381:SF5">
    <property type="entry name" value="TR-TYPE G DOMAIN-CONTAINING PROTEIN"/>
    <property type="match status" value="1"/>
</dbReference>
<dbReference type="InterPro" id="IPR027417">
    <property type="entry name" value="P-loop_NTPase"/>
</dbReference>
<comment type="subcellular location">
    <subcellularLocation>
        <location evidence="1">Plastid</location>
        <location evidence="1">Chloroplast</location>
    </subcellularLocation>
</comment>
<dbReference type="InterPro" id="IPR036925">
    <property type="entry name" value="TIF_IF2_dom3_sf"/>
</dbReference>
<dbReference type="InterPro" id="IPR005225">
    <property type="entry name" value="Small_GTP-bd"/>
</dbReference>
<evidence type="ECO:0000256" key="7">
    <source>
        <dbReference type="SAM" id="MobiDB-lite"/>
    </source>
</evidence>
<dbReference type="Gene3D" id="3.40.50.300">
    <property type="entry name" value="P-loop containing nucleotide triphosphate hydrolases"/>
    <property type="match status" value="1"/>
</dbReference>
<comment type="similarity">
    <text evidence="2">Belongs to the TRAFAC class translation factor GTPase superfamily. Classic translation factor GTPase family. IF-2 subfamily.</text>
</comment>
<evidence type="ECO:0000259" key="8">
    <source>
        <dbReference type="PROSITE" id="PS51722"/>
    </source>
</evidence>
<dbReference type="EMBL" id="FN647878">
    <property type="protein sequence ID" value="CBJ28782.1"/>
    <property type="molecule type" value="Genomic_DNA"/>
</dbReference>
<evidence type="ECO:0000256" key="1">
    <source>
        <dbReference type="ARBA" id="ARBA00004229"/>
    </source>
</evidence>
<dbReference type="SUPFAM" id="SSF50447">
    <property type="entry name" value="Translation proteins"/>
    <property type="match status" value="1"/>
</dbReference>
<dbReference type="PROSITE" id="PS51722">
    <property type="entry name" value="G_TR_2"/>
    <property type="match status" value="1"/>
</dbReference>
<feature type="domain" description="Tr-type G" evidence="8">
    <location>
        <begin position="214"/>
        <end position="409"/>
    </location>
</feature>
<feature type="compositionally biased region" description="Polar residues" evidence="7">
    <location>
        <begin position="640"/>
        <end position="661"/>
    </location>
</feature>
<feature type="region of interest" description="Disordered" evidence="7">
    <location>
        <begin position="603"/>
        <end position="666"/>
    </location>
</feature>
<dbReference type="PANTHER" id="PTHR43381">
    <property type="entry name" value="TRANSLATION INITIATION FACTOR IF-2-RELATED"/>
    <property type="match status" value="1"/>
</dbReference>
<dbReference type="GO" id="GO:0003743">
    <property type="term" value="F:translation initiation factor activity"/>
    <property type="evidence" value="ECO:0007669"/>
    <property type="project" value="UniProtKB-KW"/>
</dbReference>
<dbReference type="Proteomes" id="UP000002630">
    <property type="component" value="Linkage Group LG22"/>
</dbReference>